<dbReference type="Pfam" id="PF17171">
    <property type="entry name" value="GST_C_6"/>
    <property type="match status" value="1"/>
</dbReference>
<evidence type="ECO:0000313" key="3">
    <source>
        <dbReference type="EMBL" id="QTD51028.1"/>
    </source>
</evidence>
<accession>A0A8A4TPX0</accession>
<name>A0A8A4TPX0_SULCO</name>
<sequence>MSEIEFYQFPGGYGLGSFSPFCLKLQAYLRFMEIPYRLINSRDTSKAPTKKMPYIVDNGQAIGDSGMIIDHLKTRTQRDPDTWLSAEQRAVSTALIHMLEDHFAWTMVYSRWLDPANDETLRRVFFGRLAAPLKWLVVPMLKKRAGKSLWAQGLGRHPRDEIYRQGIEDLEAFATCLGDKPFLMGDRPATVDTVAYGFLANLLRAPFASPLFDAARSHANITDYVDRLEKKWFPEVEERANRKA</sequence>
<dbReference type="Gene3D" id="1.20.1050.10">
    <property type="match status" value="1"/>
</dbReference>
<gene>
    <name evidence="3" type="ORF">J3U87_01045</name>
</gene>
<dbReference type="Pfam" id="PF17172">
    <property type="entry name" value="GST_N_4"/>
    <property type="match status" value="1"/>
</dbReference>
<dbReference type="InterPro" id="IPR050931">
    <property type="entry name" value="Mito_Protein_Transport_Metaxin"/>
</dbReference>
<evidence type="ECO:0000259" key="1">
    <source>
        <dbReference type="Pfam" id="PF17171"/>
    </source>
</evidence>
<dbReference type="InterPro" id="IPR040079">
    <property type="entry name" value="Glutathione_S-Trfase"/>
</dbReference>
<dbReference type="InterPro" id="IPR012336">
    <property type="entry name" value="Thioredoxin-like_fold"/>
</dbReference>
<dbReference type="InterPro" id="IPR036249">
    <property type="entry name" value="Thioredoxin-like_sf"/>
</dbReference>
<dbReference type="SFLD" id="SFLDG01180">
    <property type="entry name" value="SUF1"/>
    <property type="match status" value="1"/>
</dbReference>
<evidence type="ECO:0000259" key="2">
    <source>
        <dbReference type="Pfam" id="PF17172"/>
    </source>
</evidence>
<dbReference type="InterPro" id="IPR033468">
    <property type="entry name" value="Metaxin_GST"/>
</dbReference>
<dbReference type="RefSeq" id="WP_237381164.1">
    <property type="nucleotide sequence ID" value="NZ_CP071793.1"/>
</dbReference>
<dbReference type="Proteomes" id="UP000663929">
    <property type="component" value="Chromosome"/>
</dbReference>
<dbReference type="AlphaFoldDB" id="A0A8A4TPX0"/>
<dbReference type="PANTHER" id="PTHR12289:SF41">
    <property type="entry name" value="FAILED AXON CONNECTIONS-RELATED"/>
    <property type="match status" value="1"/>
</dbReference>
<dbReference type="PANTHER" id="PTHR12289">
    <property type="entry name" value="METAXIN RELATED"/>
    <property type="match status" value="1"/>
</dbReference>
<dbReference type="InterPro" id="IPR036282">
    <property type="entry name" value="Glutathione-S-Trfase_C_sf"/>
</dbReference>
<feature type="domain" description="Metaxin glutathione S-transferase" evidence="1">
    <location>
        <begin position="167"/>
        <end position="228"/>
    </location>
</feature>
<reference evidence="3" key="1">
    <citation type="submission" date="2021-03" db="EMBL/GenBank/DDBJ databases">
        <title>Acanthopleuribacteraceae sp. M133.</title>
        <authorList>
            <person name="Wang G."/>
        </authorList>
    </citation>
    <scope>NUCLEOTIDE SEQUENCE</scope>
    <source>
        <strain evidence="3">M133</strain>
    </source>
</reference>
<dbReference type="SUPFAM" id="SSF47616">
    <property type="entry name" value="GST C-terminal domain-like"/>
    <property type="match status" value="1"/>
</dbReference>
<dbReference type="SFLD" id="SFLDG01200">
    <property type="entry name" value="SUF1.1"/>
    <property type="match status" value="1"/>
</dbReference>
<organism evidence="3 4">
    <name type="scientific">Sulfidibacter corallicola</name>
    <dbReference type="NCBI Taxonomy" id="2818388"/>
    <lineage>
        <taxon>Bacteria</taxon>
        <taxon>Pseudomonadati</taxon>
        <taxon>Acidobacteriota</taxon>
        <taxon>Holophagae</taxon>
        <taxon>Acanthopleuribacterales</taxon>
        <taxon>Acanthopleuribacteraceae</taxon>
        <taxon>Sulfidibacter</taxon>
    </lineage>
</organism>
<dbReference type="InterPro" id="IPR026928">
    <property type="entry name" value="FAX/IsoI-like"/>
</dbReference>
<keyword evidence="4" id="KW-1185">Reference proteome</keyword>
<dbReference type="SUPFAM" id="SSF52833">
    <property type="entry name" value="Thioredoxin-like"/>
    <property type="match status" value="1"/>
</dbReference>
<evidence type="ECO:0000313" key="4">
    <source>
        <dbReference type="Proteomes" id="UP000663929"/>
    </source>
</evidence>
<dbReference type="GO" id="GO:0005737">
    <property type="term" value="C:cytoplasm"/>
    <property type="evidence" value="ECO:0007669"/>
    <property type="project" value="TreeGrafter"/>
</dbReference>
<proteinExistence type="predicted"/>
<feature type="domain" description="Thioredoxin-like fold" evidence="2">
    <location>
        <begin position="20"/>
        <end position="117"/>
    </location>
</feature>
<dbReference type="CDD" id="cd03054">
    <property type="entry name" value="GST_N_Metaxin"/>
    <property type="match status" value="1"/>
</dbReference>
<dbReference type="CDD" id="cd03193">
    <property type="entry name" value="GST_C_Metaxin"/>
    <property type="match status" value="1"/>
</dbReference>
<protein>
    <submittedName>
        <fullName evidence="3">Glutathione S-transferase family protein</fullName>
    </submittedName>
</protein>
<dbReference type="SFLD" id="SFLDS00019">
    <property type="entry name" value="Glutathione_Transferase_(cytos"/>
    <property type="match status" value="1"/>
</dbReference>
<dbReference type="KEGG" id="scor:J3U87_01045"/>
<dbReference type="EMBL" id="CP071793">
    <property type="protein sequence ID" value="QTD51028.1"/>
    <property type="molecule type" value="Genomic_DNA"/>
</dbReference>
<dbReference type="Gene3D" id="3.40.30.10">
    <property type="entry name" value="Glutaredoxin"/>
    <property type="match status" value="1"/>
</dbReference>